<dbReference type="InterPro" id="IPR008906">
    <property type="entry name" value="HATC_C_dom"/>
</dbReference>
<protein>
    <submittedName>
        <fullName evidence="2">Dimer_Tnp_hAT domain-containing protein</fullName>
    </submittedName>
</protein>
<proteinExistence type="predicted"/>
<organism evidence="2 3">
    <name type="scientific">Caenorhabditis japonica</name>
    <dbReference type="NCBI Taxonomy" id="281687"/>
    <lineage>
        <taxon>Eukaryota</taxon>
        <taxon>Metazoa</taxon>
        <taxon>Ecdysozoa</taxon>
        <taxon>Nematoda</taxon>
        <taxon>Chromadorea</taxon>
        <taxon>Rhabditida</taxon>
        <taxon>Rhabditina</taxon>
        <taxon>Rhabditomorpha</taxon>
        <taxon>Rhabditoidea</taxon>
        <taxon>Rhabditidae</taxon>
        <taxon>Peloderinae</taxon>
        <taxon>Caenorhabditis</taxon>
    </lineage>
</organism>
<name>A0A8R1EG22_CAEJA</name>
<dbReference type="Proteomes" id="UP000005237">
    <property type="component" value="Unassembled WGS sequence"/>
</dbReference>
<dbReference type="GO" id="GO:0046983">
    <property type="term" value="F:protein dimerization activity"/>
    <property type="evidence" value="ECO:0007669"/>
    <property type="project" value="InterPro"/>
</dbReference>
<keyword evidence="3" id="KW-1185">Reference proteome</keyword>
<reference evidence="2" key="2">
    <citation type="submission" date="2022-06" db="UniProtKB">
        <authorList>
            <consortium name="EnsemblMetazoa"/>
        </authorList>
    </citation>
    <scope>IDENTIFICATION</scope>
    <source>
        <strain evidence="2">DF5081</strain>
    </source>
</reference>
<evidence type="ECO:0000313" key="3">
    <source>
        <dbReference type="Proteomes" id="UP000005237"/>
    </source>
</evidence>
<dbReference type="EnsemblMetazoa" id="CJA36120.1">
    <property type="protein sequence ID" value="CJA36120.1"/>
    <property type="gene ID" value="WBGene00211967"/>
</dbReference>
<evidence type="ECO:0000313" key="2">
    <source>
        <dbReference type="EnsemblMetazoa" id="CJA36120.1"/>
    </source>
</evidence>
<dbReference type="InterPro" id="IPR012337">
    <property type="entry name" value="RNaseH-like_sf"/>
</dbReference>
<evidence type="ECO:0000259" key="1">
    <source>
        <dbReference type="Pfam" id="PF05699"/>
    </source>
</evidence>
<feature type="domain" description="HAT C-terminal dimerisation" evidence="1">
    <location>
        <begin position="2"/>
        <end position="72"/>
    </location>
</feature>
<accession>A0A8R1EG22</accession>
<sequence>MYMSEFVDHGSESVEKYWNRKKMEYPSLVEVAACVFSTIPSEAVCESSFSVTGYLLDKCRTRLQYTRAELIVLGSQIASEFPSFLD</sequence>
<dbReference type="SUPFAM" id="SSF53098">
    <property type="entry name" value="Ribonuclease H-like"/>
    <property type="match status" value="1"/>
</dbReference>
<dbReference type="PANTHER" id="PTHR37432:SF1">
    <property type="entry name" value="HAT C-TERMINAL DIMERISATION DOMAIN-CONTAINING PROTEIN-RELATED"/>
    <property type="match status" value="1"/>
</dbReference>
<dbReference type="PANTHER" id="PTHR37432">
    <property type="entry name" value="PROTEIN CBG21304"/>
    <property type="match status" value="1"/>
</dbReference>
<dbReference type="Pfam" id="PF05699">
    <property type="entry name" value="Dimer_Tnp_hAT"/>
    <property type="match status" value="1"/>
</dbReference>
<reference evidence="3" key="1">
    <citation type="submission" date="2010-08" db="EMBL/GenBank/DDBJ databases">
        <authorList>
            <consortium name="Caenorhabditis japonica Sequencing Consortium"/>
            <person name="Wilson R.K."/>
        </authorList>
    </citation>
    <scope>NUCLEOTIDE SEQUENCE [LARGE SCALE GENOMIC DNA]</scope>
    <source>
        <strain evidence="3">DF5081</strain>
    </source>
</reference>